<reference evidence="1" key="1">
    <citation type="journal article" date="2019" name="Emerg. Microbes Infect.">
        <title>Comprehensive subspecies identification of 175 nontuberculous mycobacteria species based on 7547 genomic profiles.</title>
        <authorList>
            <person name="Matsumoto Y."/>
            <person name="Kinjo T."/>
            <person name="Motooka D."/>
            <person name="Nabeya D."/>
            <person name="Jung N."/>
            <person name="Uechi K."/>
            <person name="Horii T."/>
            <person name="Iida T."/>
            <person name="Fujita J."/>
            <person name="Nakamura S."/>
        </authorList>
    </citation>
    <scope>NUCLEOTIDE SEQUENCE [LARGE SCALE GENOMIC DNA]</scope>
    <source>
        <strain evidence="1">JCM 13671</strain>
    </source>
</reference>
<evidence type="ECO:0000313" key="2">
    <source>
        <dbReference type="Proteomes" id="UP000466931"/>
    </source>
</evidence>
<dbReference type="EMBL" id="AP022612">
    <property type="protein sequence ID" value="BBZ36880.1"/>
    <property type="molecule type" value="Genomic_DNA"/>
</dbReference>
<proteinExistence type="predicted"/>
<accession>A0A7I7Y5H9</accession>
<dbReference type="AlphaFoldDB" id="A0A7I7Y5H9"/>
<dbReference type="Proteomes" id="UP000466931">
    <property type="component" value="Chromosome"/>
</dbReference>
<protein>
    <submittedName>
        <fullName evidence="1">Uncharacterized protein</fullName>
    </submittedName>
</protein>
<sequence length="60" mass="6866">MMWPHSPVAYLAKSRRRLTLNMVRASGDIDRLNAWALSDFAASPPEELARLMRPACLRRV</sequence>
<name>A0A7I7Y5H9_9MYCO</name>
<reference evidence="1" key="2">
    <citation type="submission" date="2020-02" db="EMBL/GenBank/DDBJ databases">
        <authorList>
            <person name="Matsumoto Y."/>
            <person name="Motooka D."/>
            <person name="Nakamura S."/>
        </authorList>
    </citation>
    <scope>NUCLEOTIDE SEQUENCE</scope>
    <source>
        <strain evidence="1">JCM 13671</strain>
    </source>
</reference>
<evidence type="ECO:0000313" key="1">
    <source>
        <dbReference type="EMBL" id="BBZ36880.1"/>
    </source>
</evidence>
<organism evidence="1 2">
    <name type="scientific">Mycolicibacterium confluentis</name>
    <dbReference type="NCBI Taxonomy" id="28047"/>
    <lineage>
        <taxon>Bacteria</taxon>
        <taxon>Bacillati</taxon>
        <taxon>Actinomycetota</taxon>
        <taxon>Actinomycetes</taxon>
        <taxon>Mycobacteriales</taxon>
        <taxon>Mycobacteriaceae</taxon>
        <taxon>Mycolicibacterium</taxon>
    </lineage>
</organism>
<keyword evidence="2" id="KW-1185">Reference proteome</keyword>
<gene>
    <name evidence="1" type="ORF">MCNF_54850</name>
</gene>